<name>A0A7K0CQ34_9ACTN</name>
<dbReference type="RefSeq" id="WP_153456385.1">
    <property type="nucleotide sequence ID" value="NZ_WEGJ01000035.1"/>
</dbReference>
<accession>A0A7K0CQ34</accession>
<gene>
    <name evidence="2" type="ORF">SRB5_57600</name>
</gene>
<sequence length="558" mass="58627">MGRAQVREAMRRPGTSASAPPAATMLVAACPEDVRLLMSPELRSAPLVVVCLTAGDDRSREALRQGLAQWSGGGRWREERAARRAGLALPGIWLGLDGPARCEAWLLDAARGDEKAAVAALAAVCRETGPVLVRTHDPDPAHTAADEPEERGKAARLALEAARTYQRNSGNPTLVECVWAGHREAAGSSAGQRYPLPNNWLARGGDGRLSAYLPTAAGIVRWHESRPGSQEWVGPSLLSGPRLMPALTLVHGPGGYVHLIGLRRTKRKDGGADVAIVHATQYQTGRALAAWHSMGGPNAGDWRKARQMGVPSGALDAQGALHVFVRNVGHSISTLRQQANGALSAWEHLRGLRVSDEIKAATAPDGTIEVYARTRDAAAVVHWRQAGDSWQEDAQLPLSPIAGTLSVDAAGGWSGSAVARFDNSPGHEYCVWQSADHARSVGPGGVSLGVSAGRGGTSSVAGVFIGGWNSTVLARAGADGTPLVGAYPDGRPDSGIWWQPLGARSLVPPATATDASGRAVVAGMGTDGRLMIARQKPDADGLQFTPFEAVRDADRSER</sequence>
<organism evidence="2 3">
    <name type="scientific">Streptomyces smaragdinus</name>
    <dbReference type="NCBI Taxonomy" id="2585196"/>
    <lineage>
        <taxon>Bacteria</taxon>
        <taxon>Bacillati</taxon>
        <taxon>Actinomycetota</taxon>
        <taxon>Actinomycetes</taxon>
        <taxon>Kitasatosporales</taxon>
        <taxon>Streptomycetaceae</taxon>
        <taxon>Streptomyces</taxon>
    </lineage>
</organism>
<feature type="domain" description="PLL-like beta propeller" evidence="1">
    <location>
        <begin position="271"/>
        <end position="391"/>
    </location>
</feature>
<dbReference type="Proteomes" id="UP000466345">
    <property type="component" value="Unassembled WGS sequence"/>
</dbReference>
<keyword evidence="3" id="KW-1185">Reference proteome</keyword>
<reference evidence="2 3" key="1">
    <citation type="submission" date="2019-10" db="EMBL/GenBank/DDBJ databases">
        <title>Streptomyces smaragdinus sp. nov. and Streptomyces fabii sp. nov., isolated from the gut of fungus growing-termite Macrotermes natalensis.</title>
        <authorList>
            <person name="Schwitalla J."/>
            <person name="Benndorf R."/>
            <person name="Martin K."/>
            <person name="De Beer W."/>
            <person name="Kaster A.-K."/>
            <person name="Vollmers J."/>
            <person name="Poulsen M."/>
            <person name="Beemelmanns C."/>
        </authorList>
    </citation>
    <scope>NUCLEOTIDE SEQUENCE [LARGE SCALE GENOMIC DNA]</scope>
    <source>
        <strain evidence="2 3">RB5</strain>
    </source>
</reference>
<protein>
    <recommendedName>
        <fullName evidence="1">PLL-like beta propeller domain-containing protein</fullName>
    </recommendedName>
</protein>
<dbReference type="Gene3D" id="3.40.50.10320">
    <property type="entry name" value="LmbE-like"/>
    <property type="match status" value="1"/>
</dbReference>
<comment type="caution">
    <text evidence="2">The sequence shown here is derived from an EMBL/GenBank/DDBJ whole genome shotgun (WGS) entry which is preliminary data.</text>
</comment>
<dbReference type="SUPFAM" id="SSF102588">
    <property type="entry name" value="LmbE-like"/>
    <property type="match status" value="1"/>
</dbReference>
<dbReference type="EMBL" id="WEGJ01000035">
    <property type="protein sequence ID" value="MQY15577.1"/>
    <property type="molecule type" value="Genomic_DNA"/>
</dbReference>
<dbReference type="PROSITE" id="PS51257">
    <property type="entry name" value="PROKAR_LIPOPROTEIN"/>
    <property type="match status" value="1"/>
</dbReference>
<dbReference type="InterPro" id="IPR058502">
    <property type="entry name" value="PLL-like_beta-prop"/>
</dbReference>
<dbReference type="OrthoDB" id="4307815at2"/>
<proteinExistence type="predicted"/>
<dbReference type="InterPro" id="IPR024078">
    <property type="entry name" value="LmbE-like_dom_sf"/>
</dbReference>
<evidence type="ECO:0000313" key="3">
    <source>
        <dbReference type="Proteomes" id="UP000466345"/>
    </source>
</evidence>
<evidence type="ECO:0000313" key="2">
    <source>
        <dbReference type="EMBL" id="MQY15577.1"/>
    </source>
</evidence>
<evidence type="ECO:0000259" key="1">
    <source>
        <dbReference type="Pfam" id="PF26607"/>
    </source>
</evidence>
<dbReference type="SUPFAM" id="SSF89372">
    <property type="entry name" value="Fucose-specific lectin"/>
    <property type="match status" value="1"/>
</dbReference>
<dbReference type="Pfam" id="PF26607">
    <property type="entry name" value="DUF8189"/>
    <property type="match status" value="1"/>
</dbReference>
<dbReference type="AlphaFoldDB" id="A0A7K0CQ34"/>